<feature type="transmembrane region" description="Helical" evidence="9">
    <location>
        <begin position="12"/>
        <end position="34"/>
    </location>
</feature>
<evidence type="ECO:0000256" key="3">
    <source>
        <dbReference type="ARBA" id="ARBA00022475"/>
    </source>
</evidence>
<accession>A0A831PQ86</accession>
<comment type="similarity">
    <text evidence="8">Belongs to the TRAP transporter small permease family.</text>
</comment>
<protein>
    <submittedName>
        <fullName evidence="11">TRAP transporter small permease</fullName>
    </submittedName>
</protein>
<dbReference type="EMBL" id="DSDK01000222">
    <property type="protein sequence ID" value="HDR50766.1"/>
    <property type="molecule type" value="Genomic_DNA"/>
</dbReference>
<dbReference type="InterPro" id="IPR055348">
    <property type="entry name" value="DctQ"/>
</dbReference>
<sequence>MKPMKLIYKLFKAGALISLVAMITAVTIQVFARFFLESAPHWTEEAARIFFVYSVGFGTAIGIKNGDLIRLDLITKYLTGRLNKWLNIFTDVAVIVFAIILTVHSLKFVQLGMDELSPALQITMGFVFISITLIGLSVIIFTFANLYHSLNQK</sequence>
<evidence type="ECO:0000256" key="9">
    <source>
        <dbReference type="SAM" id="Phobius"/>
    </source>
</evidence>
<dbReference type="InterPro" id="IPR007387">
    <property type="entry name" value="TRAP_DctQ"/>
</dbReference>
<dbReference type="GO" id="GO:0015740">
    <property type="term" value="P:C4-dicarboxylate transport"/>
    <property type="evidence" value="ECO:0007669"/>
    <property type="project" value="TreeGrafter"/>
</dbReference>
<name>A0A831PQ86_9BACT</name>
<feature type="transmembrane region" description="Helical" evidence="9">
    <location>
        <begin position="85"/>
        <end position="106"/>
    </location>
</feature>
<gene>
    <name evidence="11" type="ORF">ENN90_03970</name>
</gene>
<evidence type="ECO:0000256" key="2">
    <source>
        <dbReference type="ARBA" id="ARBA00022448"/>
    </source>
</evidence>
<comment type="subcellular location">
    <subcellularLocation>
        <location evidence="1">Cell inner membrane</location>
        <topology evidence="1">Multi-pass membrane protein</topology>
    </subcellularLocation>
</comment>
<dbReference type="Proteomes" id="UP000886047">
    <property type="component" value="Unassembled WGS sequence"/>
</dbReference>
<keyword evidence="6 9" id="KW-1133">Transmembrane helix</keyword>
<dbReference type="AlphaFoldDB" id="A0A831PQ86"/>
<feature type="domain" description="Tripartite ATP-independent periplasmic transporters DctQ component" evidence="10">
    <location>
        <begin position="22"/>
        <end position="150"/>
    </location>
</feature>
<proteinExistence type="inferred from homology"/>
<evidence type="ECO:0000313" key="11">
    <source>
        <dbReference type="EMBL" id="HDR50766.1"/>
    </source>
</evidence>
<dbReference type="GO" id="GO:0022857">
    <property type="term" value="F:transmembrane transporter activity"/>
    <property type="evidence" value="ECO:0007669"/>
    <property type="project" value="TreeGrafter"/>
</dbReference>
<keyword evidence="5 9" id="KW-0812">Transmembrane</keyword>
<feature type="transmembrane region" description="Helical" evidence="9">
    <location>
        <begin position="46"/>
        <end position="64"/>
    </location>
</feature>
<dbReference type="PANTHER" id="PTHR35011:SF11">
    <property type="entry name" value="TRAP TRANSPORTER SMALL PERMEASE PROTEIN"/>
    <property type="match status" value="1"/>
</dbReference>
<dbReference type="Pfam" id="PF04290">
    <property type="entry name" value="DctQ"/>
    <property type="match status" value="1"/>
</dbReference>
<evidence type="ECO:0000256" key="5">
    <source>
        <dbReference type="ARBA" id="ARBA00022692"/>
    </source>
</evidence>
<keyword evidence="2" id="KW-0813">Transport</keyword>
<feature type="transmembrane region" description="Helical" evidence="9">
    <location>
        <begin position="126"/>
        <end position="147"/>
    </location>
</feature>
<evidence type="ECO:0000256" key="6">
    <source>
        <dbReference type="ARBA" id="ARBA00022989"/>
    </source>
</evidence>
<evidence type="ECO:0000256" key="8">
    <source>
        <dbReference type="ARBA" id="ARBA00038436"/>
    </source>
</evidence>
<keyword evidence="7 9" id="KW-0472">Membrane</keyword>
<evidence type="ECO:0000259" key="10">
    <source>
        <dbReference type="Pfam" id="PF04290"/>
    </source>
</evidence>
<comment type="caution">
    <text evidence="11">The sequence shown here is derived from an EMBL/GenBank/DDBJ whole genome shotgun (WGS) entry which is preliminary data.</text>
</comment>
<keyword evidence="4" id="KW-0997">Cell inner membrane</keyword>
<reference evidence="11" key="1">
    <citation type="journal article" date="2020" name="mSystems">
        <title>Genome- and Community-Level Interaction Insights into Carbon Utilization and Element Cycling Functions of Hydrothermarchaeota in Hydrothermal Sediment.</title>
        <authorList>
            <person name="Zhou Z."/>
            <person name="Liu Y."/>
            <person name="Xu W."/>
            <person name="Pan J."/>
            <person name="Luo Z.H."/>
            <person name="Li M."/>
        </authorList>
    </citation>
    <scope>NUCLEOTIDE SEQUENCE [LARGE SCALE GENOMIC DNA]</scope>
    <source>
        <strain evidence="11">SpSt-1217</strain>
    </source>
</reference>
<dbReference type="GO" id="GO:0005886">
    <property type="term" value="C:plasma membrane"/>
    <property type="evidence" value="ECO:0007669"/>
    <property type="project" value="UniProtKB-SubCell"/>
</dbReference>
<organism evidence="11">
    <name type="scientific">Mariniphaga anaerophila</name>
    <dbReference type="NCBI Taxonomy" id="1484053"/>
    <lineage>
        <taxon>Bacteria</taxon>
        <taxon>Pseudomonadati</taxon>
        <taxon>Bacteroidota</taxon>
        <taxon>Bacteroidia</taxon>
        <taxon>Marinilabiliales</taxon>
        <taxon>Prolixibacteraceae</taxon>
        <taxon>Mariniphaga</taxon>
    </lineage>
</organism>
<evidence type="ECO:0000256" key="1">
    <source>
        <dbReference type="ARBA" id="ARBA00004429"/>
    </source>
</evidence>
<evidence type="ECO:0000256" key="4">
    <source>
        <dbReference type="ARBA" id="ARBA00022519"/>
    </source>
</evidence>
<evidence type="ECO:0000256" key="7">
    <source>
        <dbReference type="ARBA" id="ARBA00023136"/>
    </source>
</evidence>
<keyword evidence="3" id="KW-1003">Cell membrane</keyword>
<dbReference type="PANTHER" id="PTHR35011">
    <property type="entry name" value="2,3-DIKETO-L-GULONATE TRAP TRANSPORTER SMALL PERMEASE PROTEIN YIAM"/>
    <property type="match status" value="1"/>
</dbReference>